<accession>A0ABU1YK04</accession>
<keyword evidence="2" id="KW-1185">Reference proteome</keyword>
<dbReference type="Proteomes" id="UP001180453">
    <property type="component" value="Unassembled WGS sequence"/>
</dbReference>
<name>A0ABU1YK04_ROSSA</name>
<dbReference type="EMBL" id="JAVDXU010000001">
    <property type="protein sequence ID" value="MDR7269193.1"/>
    <property type="molecule type" value="Genomic_DNA"/>
</dbReference>
<protein>
    <submittedName>
        <fullName evidence="1">Methyl-accepting chemotaxis protein</fullName>
    </submittedName>
</protein>
<comment type="caution">
    <text evidence="1">The sequence shown here is derived from an EMBL/GenBank/DDBJ whole genome shotgun (WGS) entry which is preliminary data.</text>
</comment>
<evidence type="ECO:0000313" key="2">
    <source>
        <dbReference type="Proteomes" id="UP001180453"/>
    </source>
</evidence>
<evidence type="ECO:0000313" key="1">
    <source>
        <dbReference type="EMBL" id="MDR7269193.1"/>
    </source>
</evidence>
<proteinExistence type="predicted"/>
<gene>
    <name evidence="1" type="ORF">J2X20_001822</name>
</gene>
<organism evidence="1 2">
    <name type="scientific">Roseateles saccharophilus</name>
    <name type="common">Pseudomonas saccharophila</name>
    <dbReference type="NCBI Taxonomy" id="304"/>
    <lineage>
        <taxon>Bacteria</taxon>
        <taxon>Pseudomonadati</taxon>
        <taxon>Pseudomonadota</taxon>
        <taxon>Betaproteobacteria</taxon>
        <taxon>Burkholderiales</taxon>
        <taxon>Sphaerotilaceae</taxon>
        <taxon>Roseateles</taxon>
    </lineage>
</organism>
<reference evidence="1 2" key="1">
    <citation type="submission" date="2023-07" db="EMBL/GenBank/DDBJ databases">
        <title>Sorghum-associated microbial communities from plants grown in Nebraska, USA.</title>
        <authorList>
            <person name="Schachtman D."/>
        </authorList>
    </citation>
    <scope>NUCLEOTIDE SEQUENCE [LARGE SCALE GENOMIC DNA]</scope>
    <source>
        <strain evidence="1 2">BE314</strain>
    </source>
</reference>
<dbReference type="SUPFAM" id="SSF58104">
    <property type="entry name" value="Methyl-accepting chemotaxis protein (MCP) signaling domain"/>
    <property type="match status" value="1"/>
</dbReference>
<sequence>MRPAANQSVASIDKGTQQSAALVEQSAAAAESLQQQAAGLLDVISQFKTARARAGFA</sequence>